<comment type="subcellular location">
    <subcellularLocation>
        <location evidence="1">Cell membrane</location>
        <topology evidence="1">Multi-pass membrane protein</topology>
    </subcellularLocation>
</comment>
<feature type="transmembrane region" description="Helical" evidence="7">
    <location>
        <begin position="440"/>
        <end position="460"/>
    </location>
</feature>
<feature type="transmembrane region" description="Helical" evidence="7">
    <location>
        <begin position="492"/>
        <end position="512"/>
    </location>
</feature>
<evidence type="ECO:0000256" key="4">
    <source>
        <dbReference type="ARBA" id="ARBA00022989"/>
    </source>
</evidence>
<dbReference type="GO" id="GO:0022857">
    <property type="term" value="F:transmembrane transporter activity"/>
    <property type="evidence" value="ECO:0007669"/>
    <property type="project" value="TreeGrafter"/>
</dbReference>
<keyword evidence="11" id="KW-1185">Reference proteome</keyword>
<feature type="transmembrane region" description="Helical" evidence="7">
    <location>
        <begin position="843"/>
        <end position="862"/>
    </location>
</feature>
<feature type="transmembrane region" description="Helical" evidence="7">
    <location>
        <begin position="401"/>
        <end position="428"/>
    </location>
</feature>
<sequence length="879" mass="96007">MPLLRFFRRRRRDEELQREIDQHLALEQDLHLSRGLSPEEAKRRAHLRFGSQRRVREQLWNSNSIVAVEKLLRDIRYAFRTLLRSPGYTLMAVLTLGLGIGANTAIFTVINGVLLRPLPYAQPDKVVHLQQTASRIGPDPIGFSVQEVRDYREQSRDFSDLAEYHSMTFNLLGTKVPERVVTGVVSANYFNVLGVKPALGRLITPADETLTAPPVLVLSYAYWVREFGSDPKVLGRPFVMNDRVHTVIGVLSPVPDYPDANDVYMPTTSCPFRSSQGMIANRDARVLTILARLKPGISASQAQNDLATITARLALAYPRSYPQAAGVTVGVTPVQRQLTHAARPTFLMLLGAAALVLLLACANLANLALSRQLRRSREMAIRLAAGATPWDIMRQLLTESLVVALAGGILGVGIAAASLKLLVAYAARMTVLSGEIRLDGWVLVFGLSISLSTGVLFGAFPGFIASRSKLALLAGSDERAAGSETGTRTRNALVAAQVAFSFVLLICAGLMMRSLYNLLSVDPGFKTANVLSMDIPLNWTRYADLTQQNTFFNQILERTRQVSGTEALAMSSIVPLNSDRGGMNSGVQIEGHPQRPGEPLPQVNHELITPDYFRLLGVPLLSGRTFTDADSRDAAPVAILNAQMAQHFWPKQDPIGRRLSDDGGKTWATVVGVVSNAHQYGLTRDFIDGVYFPQAQVTFMGDPHLLIRTRDDPDRVSRQVVSIIHQIDPQQPVTDIRTLEQLRSAQLGTSRVTSILLGIFAGVALFITIVGVTGTLGLSVSRRTREIGIRIALGASRQEILLNVLKRGMTPVLAGIAMGSIAALLSTRLLATMLFAIEPNDRPTLIAIALLLVLVALIGCVIPGRRATRIDPIQALRTE</sequence>
<dbReference type="RefSeq" id="WP_130419335.1">
    <property type="nucleotide sequence ID" value="NZ_SHKW01000001.1"/>
</dbReference>
<proteinExistence type="inferred from homology"/>
<reference evidence="10 11" key="1">
    <citation type="submission" date="2019-02" db="EMBL/GenBank/DDBJ databases">
        <title>Genomic Encyclopedia of Archaeal and Bacterial Type Strains, Phase II (KMG-II): from individual species to whole genera.</title>
        <authorList>
            <person name="Goeker M."/>
        </authorList>
    </citation>
    <scope>NUCLEOTIDE SEQUENCE [LARGE SCALE GENOMIC DNA]</scope>
    <source>
        <strain evidence="10 11">DSM 18101</strain>
    </source>
</reference>
<dbReference type="InterPro" id="IPR050250">
    <property type="entry name" value="Macrolide_Exporter_MacB"/>
</dbReference>
<name>A0A4Q7YUV3_9BACT</name>
<evidence type="ECO:0000313" key="10">
    <source>
        <dbReference type="EMBL" id="RZU41408.1"/>
    </source>
</evidence>
<dbReference type="Pfam" id="PF12704">
    <property type="entry name" value="MacB_PCD"/>
    <property type="match status" value="2"/>
</dbReference>
<dbReference type="NCBIfam" id="TIGR03434">
    <property type="entry name" value="ADOP"/>
    <property type="match status" value="1"/>
</dbReference>
<feature type="domain" description="MacB-like periplasmic core" evidence="9">
    <location>
        <begin position="598"/>
        <end position="720"/>
    </location>
</feature>
<feature type="transmembrane region" description="Helical" evidence="7">
    <location>
        <begin position="812"/>
        <end position="837"/>
    </location>
</feature>
<evidence type="ECO:0000256" key="6">
    <source>
        <dbReference type="ARBA" id="ARBA00038076"/>
    </source>
</evidence>
<keyword evidence="2" id="KW-1003">Cell membrane</keyword>
<feature type="transmembrane region" description="Helical" evidence="7">
    <location>
        <begin position="346"/>
        <end position="369"/>
    </location>
</feature>
<feature type="domain" description="ABC3 transporter permease C-terminal" evidence="8">
    <location>
        <begin position="759"/>
        <end position="872"/>
    </location>
</feature>
<organism evidence="10 11">
    <name type="scientific">Edaphobacter modestus</name>
    <dbReference type="NCBI Taxonomy" id="388466"/>
    <lineage>
        <taxon>Bacteria</taxon>
        <taxon>Pseudomonadati</taxon>
        <taxon>Acidobacteriota</taxon>
        <taxon>Terriglobia</taxon>
        <taxon>Terriglobales</taxon>
        <taxon>Acidobacteriaceae</taxon>
        <taxon>Edaphobacter</taxon>
    </lineage>
</organism>
<gene>
    <name evidence="10" type="ORF">BDD14_2930</name>
</gene>
<protein>
    <submittedName>
        <fullName evidence="10">Putative permease</fullName>
    </submittedName>
</protein>
<evidence type="ECO:0000256" key="3">
    <source>
        <dbReference type="ARBA" id="ARBA00022692"/>
    </source>
</evidence>
<evidence type="ECO:0000259" key="9">
    <source>
        <dbReference type="Pfam" id="PF12704"/>
    </source>
</evidence>
<dbReference type="AlphaFoldDB" id="A0A4Q7YUV3"/>
<dbReference type="PANTHER" id="PTHR30572:SF4">
    <property type="entry name" value="ABC TRANSPORTER PERMEASE YTRF"/>
    <property type="match status" value="1"/>
</dbReference>
<evidence type="ECO:0000259" key="8">
    <source>
        <dbReference type="Pfam" id="PF02687"/>
    </source>
</evidence>
<keyword evidence="4 7" id="KW-1133">Transmembrane helix</keyword>
<dbReference type="InterPro" id="IPR017800">
    <property type="entry name" value="ADOP"/>
</dbReference>
<evidence type="ECO:0000256" key="2">
    <source>
        <dbReference type="ARBA" id="ARBA00022475"/>
    </source>
</evidence>
<evidence type="ECO:0000256" key="1">
    <source>
        <dbReference type="ARBA" id="ARBA00004651"/>
    </source>
</evidence>
<feature type="transmembrane region" description="Helical" evidence="7">
    <location>
        <begin position="755"/>
        <end position="780"/>
    </location>
</feature>
<dbReference type="NCBIfam" id="NF038403">
    <property type="entry name" value="perm_prefix_1"/>
    <property type="match status" value="1"/>
</dbReference>
<feature type="domain" description="ABC3 transporter permease C-terminal" evidence="8">
    <location>
        <begin position="352"/>
        <end position="467"/>
    </location>
</feature>
<dbReference type="Proteomes" id="UP000292958">
    <property type="component" value="Unassembled WGS sequence"/>
</dbReference>
<keyword evidence="5 7" id="KW-0472">Membrane</keyword>
<feature type="transmembrane region" description="Helical" evidence="7">
    <location>
        <begin position="90"/>
        <end position="115"/>
    </location>
</feature>
<dbReference type="PANTHER" id="PTHR30572">
    <property type="entry name" value="MEMBRANE COMPONENT OF TRANSPORTER-RELATED"/>
    <property type="match status" value="1"/>
</dbReference>
<comment type="similarity">
    <text evidence="6">Belongs to the ABC-4 integral membrane protein family.</text>
</comment>
<evidence type="ECO:0000256" key="7">
    <source>
        <dbReference type="SAM" id="Phobius"/>
    </source>
</evidence>
<feature type="domain" description="MacB-like periplasmic core" evidence="9">
    <location>
        <begin position="89"/>
        <end position="308"/>
    </location>
</feature>
<keyword evidence="3 7" id="KW-0812">Transmembrane</keyword>
<dbReference type="GO" id="GO:0005886">
    <property type="term" value="C:plasma membrane"/>
    <property type="evidence" value="ECO:0007669"/>
    <property type="project" value="UniProtKB-SubCell"/>
</dbReference>
<dbReference type="OrthoDB" id="9770036at2"/>
<dbReference type="InterPro" id="IPR025857">
    <property type="entry name" value="MacB_PCD"/>
</dbReference>
<dbReference type="EMBL" id="SHKW01000001">
    <property type="protein sequence ID" value="RZU41408.1"/>
    <property type="molecule type" value="Genomic_DNA"/>
</dbReference>
<accession>A0A4Q7YUV3</accession>
<dbReference type="Pfam" id="PF02687">
    <property type="entry name" value="FtsX"/>
    <property type="match status" value="2"/>
</dbReference>
<dbReference type="InterPro" id="IPR003838">
    <property type="entry name" value="ABC3_permease_C"/>
</dbReference>
<comment type="caution">
    <text evidence="10">The sequence shown here is derived from an EMBL/GenBank/DDBJ whole genome shotgun (WGS) entry which is preliminary data.</text>
</comment>
<dbReference type="InterPro" id="IPR047928">
    <property type="entry name" value="Perm_prefix_1"/>
</dbReference>
<evidence type="ECO:0000313" key="11">
    <source>
        <dbReference type="Proteomes" id="UP000292958"/>
    </source>
</evidence>
<evidence type="ECO:0000256" key="5">
    <source>
        <dbReference type="ARBA" id="ARBA00023136"/>
    </source>
</evidence>